<evidence type="ECO:0000256" key="3">
    <source>
        <dbReference type="ARBA" id="ARBA00023125"/>
    </source>
</evidence>
<feature type="compositionally biased region" description="Polar residues" evidence="9">
    <location>
        <begin position="255"/>
        <end position="268"/>
    </location>
</feature>
<evidence type="ECO:0000256" key="9">
    <source>
        <dbReference type="SAM" id="MobiDB-lite"/>
    </source>
</evidence>
<dbReference type="SMART" id="SM00389">
    <property type="entry name" value="HOX"/>
    <property type="match status" value="1"/>
</dbReference>
<feature type="compositionally biased region" description="Polar residues" evidence="9">
    <location>
        <begin position="225"/>
        <end position="234"/>
    </location>
</feature>
<dbReference type="PANTHER" id="PTHR46294">
    <property type="entry name" value="SEGMENTATION PROTEIN EVEN-SKIPPED"/>
    <property type="match status" value="1"/>
</dbReference>
<evidence type="ECO:0000256" key="8">
    <source>
        <dbReference type="RuleBase" id="RU000682"/>
    </source>
</evidence>
<dbReference type="RefSeq" id="XP_027197099.1">
    <property type="nucleotide sequence ID" value="XM_027341298.1"/>
</dbReference>
<dbReference type="InParanoid" id="A0A6P6XYQ7"/>
<dbReference type="KEGG" id="dpte:113791509"/>
<evidence type="ECO:0000256" key="1">
    <source>
        <dbReference type="ARBA" id="ARBA00004123"/>
    </source>
</evidence>
<dbReference type="Proteomes" id="UP000515146">
    <property type="component" value="Unplaced"/>
</dbReference>
<dbReference type="AlphaFoldDB" id="A0A6P6XYQ7"/>
<accession>A0A6P6XYQ7</accession>
<dbReference type="PANTHER" id="PTHR46294:SF4">
    <property type="entry name" value="SEGMENTATION PROTEIN EVEN-SKIPPED"/>
    <property type="match status" value="1"/>
</dbReference>
<dbReference type="Pfam" id="PF00046">
    <property type="entry name" value="Homeodomain"/>
    <property type="match status" value="1"/>
</dbReference>
<evidence type="ECO:0000256" key="2">
    <source>
        <dbReference type="ARBA" id="ARBA00022473"/>
    </source>
</evidence>
<feature type="region of interest" description="Disordered" evidence="9">
    <location>
        <begin position="69"/>
        <end position="116"/>
    </location>
</feature>
<keyword evidence="4 7" id="KW-0371">Homeobox</keyword>
<dbReference type="InterPro" id="IPR017970">
    <property type="entry name" value="Homeobox_CS"/>
</dbReference>
<feature type="region of interest" description="Disordered" evidence="9">
    <location>
        <begin position="33"/>
        <end position="54"/>
    </location>
</feature>
<evidence type="ECO:0000256" key="6">
    <source>
        <dbReference type="ARBA" id="ARBA00038449"/>
    </source>
</evidence>
<comment type="subcellular location">
    <subcellularLocation>
        <location evidence="1 7 8">Nucleus</location>
    </subcellularLocation>
</comment>
<keyword evidence="5 7" id="KW-0539">Nucleus</keyword>
<dbReference type="GO" id="GO:0005634">
    <property type="term" value="C:nucleus"/>
    <property type="evidence" value="ECO:0007669"/>
    <property type="project" value="UniProtKB-SubCell"/>
</dbReference>
<evidence type="ECO:0000256" key="4">
    <source>
        <dbReference type="ARBA" id="ARBA00023155"/>
    </source>
</evidence>
<dbReference type="InterPro" id="IPR001356">
    <property type="entry name" value="HD"/>
</dbReference>
<gene>
    <name evidence="12" type="primary">LOC113791509</name>
</gene>
<dbReference type="PROSITE" id="PS00027">
    <property type="entry name" value="HOMEOBOX_1"/>
    <property type="match status" value="1"/>
</dbReference>
<dbReference type="Gene3D" id="1.10.10.60">
    <property type="entry name" value="Homeodomain-like"/>
    <property type="match status" value="1"/>
</dbReference>
<feature type="DNA-binding region" description="Homeobox" evidence="7">
    <location>
        <begin position="118"/>
        <end position="177"/>
    </location>
</feature>
<dbReference type="SUPFAM" id="SSF46689">
    <property type="entry name" value="Homeodomain-like"/>
    <property type="match status" value="1"/>
</dbReference>
<proteinExistence type="inferred from homology"/>
<evidence type="ECO:0000313" key="12">
    <source>
        <dbReference type="RefSeq" id="XP_027197099.1"/>
    </source>
</evidence>
<comment type="similarity">
    <text evidence="6">Belongs to the even-skipped homeobox family.</text>
</comment>
<evidence type="ECO:0000256" key="7">
    <source>
        <dbReference type="PROSITE-ProRule" id="PRU00108"/>
    </source>
</evidence>
<sequence length="419" mass="46182">MKRNNSTTMIAANRFEQHHQFNHHEQMKLFQCSGNDVHHPPHHHNHRRSHGHHQSIGMIDSTVAATMAPQLTSPSPSPAPPSSTSTTNSTNKRNKSSSNNSIKNKESHNEGDNTTASLRRYRTAFTREQLTLLEKEFVRENYVSRHRRCELAAALDLPESTIKVWFQNRRMKDKRHRMALTWPYANPHLAVYMFAAAATAASYGQPAAMYWNRAAAAAAAAAAAPQSTPQSPYNSHHDEHQPPNSANHHHEQTSDVDQTNGKVQNASQPGYHPLMIGAPASGETLSPFMMMTNGMGATCPMIGNSSATVVTTTKSPTNTMVANMDQITRHNGVCCASPSLPMACLDVCSSSIHSPTTTTSSSSSLSSSPSTMAIAHSPPMTKFKQEQMMHNNGIMMMPTTLEMNRKSKLFQPYKNDLDK</sequence>
<dbReference type="GO" id="GO:0000978">
    <property type="term" value="F:RNA polymerase II cis-regulatory region sequence-specific DNA binding"/>
    <property type="evidence" value="ECO:0007669"/>
    <property type="project" value="TreeGrafter"/>
</dbReference>
<dbReference type="CDD" id="cd00086">
    <property type="entry name" value="homeodomain"/>
    <property type="match status" value="1"/>
</dbReference>
<dbReference type="OrthoDB" id="6159439at2759"/>
<keyword evidence="3 7" id="KW-0238">DNA-binding</keyword>
<organism evidence="11 12">
    <name type="scientific">Dermatophagoides pteronyssinus</name>
    <name type="common">European house dust mite</name>
    <dbReference type="NCBI Taxonomy" id="6956"/>
    <lineage>
        <taxon>Eukaryota</taxon>
        <taxon>Metazoa</taxon>
        <taxon>Ecdysozoa</taxon>
        <taxon>Arthropoda</taxon>
        <taxon>Chelicerata</taxon>
        <taxon>Arachnida</taxon>
        <taxon>Acari</taxon>
        <taxon>Acariformes</taxon>
        <taxon>Sarcoptiformes</taxon>
        <taxon>Astigmata</taxon>
        <taxon>Psoroptidia</taxon>
        <taxon>Analgoidea</taxon>
        <taxon>Pyroglyphidae</taxon>
        <taxon>Dermatophagoidinae</taxon>
        <taxon>Dermatophagoides</taxon>
    </lineage>
</organism>
<dbReference type="GO" id="GO:0000981">
    <property type="term" value="F:DNA-binding transcription factor activity, RNA polymerase II-specific"/>
    <property type="evidence" value="ECO:0007669"/>
    <property type="project" value="InterPro"/>
</dbReference>
<dbReference type="InterPro" id="IPR052002">
    <property type="entry name" value="Even-skipped_HD"/>
</dbReference>
<dbReference type="InterPro" id="IPR009057">
    <property type="entry name" value="Homeodomain-like_sf"/>
</dbReference>
<keyword evidence="2" id="KW-0217">Developmental protein</keyword>
<evidence type="ECO:0000256" key="5">
    <source>
        <dbReference type="ARBA" id="ARBA00023242"/>
    </source>
</evidence>
<keyword evidence="11" id="KW-1185">Reference proteome</keyword>
<feature type="compositionally biased region" description="Basic residues" evidence="9">
    <location>
        <begin position="40"/>
        <end position="53"/>
    </location>
</feature>
<protein>
    <submittedName>
        <fullName evidence="12">Segmentation protein even-skipped-like</fullName>
    </submittedName>
</protein>
<evidence type="ECO:0000259" key="10">
    <source>
        <dbReference type="PROSITE" id="PS50071"/>
    </source>
</evidence>
<dbReference type="PROSITE" id="PS50071">
    <property type="entry name" value="HOMEOBOX_2"/>
    <property type="match status" value="1"/>
</dbReference>
<name>A0A6P6XYQ7_DERPT</name>
<feature type="region of interest" description="Disordered" evidence="9">
    <location>
        <begin position="222"/>
        <end position="277"/>
    </location>
</feature>
<evidence type="ECO:0000313" key="11">
    <source>
        <dbReference type="Proteomes" id="UP000515146"/>
    </source>
</evidence>
<reference evidence="12" key="1">
    <citation type="submission" date="2025-08" db="UniProtKB">
        <authorList>
            <consortium name="RefSeq"/>
        </authorList>
    </citation>
    <scope>IDENTIFICATION</scope>
    <source>
        <strain evidence="12">Airmid</strain>
    </source>
</reference>
<feature type="domain" description="Homeobox" evidence="10">
    <location>
        <begin position="116"/>
        <end position="176"/>
    </location>
</feature>
<feature type="compositionally biased region" description="Low complexity" evidence="9">
    <location>
        <begin position="82"/>
        <end position="102"/>
    </location>
</feature>
<dbReference type="OMA" id="HIRVKIV"/>